<keyword evidence="2" id="KW-1185">Reference proteome</keyword>
<proteinExistence type="predicted"/>
<sequence>MTTTLPRRATLLLWTTLSPLAFGDLTGNWHGLYLKTPRELIVNSEEHLLGASDFGGDSYTYHAENGEFRAPGIAPGAGLPYTLEDLGRILFNDEEGDPRSFWVSRSRDVMVESRAFFSAGTAGPASSGHLHEFNLAVRAPETVTLTELAGNWRVARYVLPAEINYSYYPPEQGGWFVSNNHDFRGESFSATLSPTGEFTIEIPGQPALRQNLTIDGPENLRLDTSPETRLFINASKNLMIGALREEEAIGQNFYLPGMLILMKLAHDNLSYEALAGPLVKVSFEIPVRWEPHYENIFGNHRGGDRFGVRLEGLRFSPFGDWRGSGRHAGIYTRPNPGHLIVSGGGMSRSVYYPANNEFLLTTTEEGDDTTDPASSFRAIEFLLRPRQSMEVYQDPADPESVAIAFPESGPTEQPVRSNDGQEWTAVPVNSEGYHYERADETALFRLGQANEEE</sequence>
<organism evidence="1 2">
    <name type="scientific">Roseibacillus ishigakijimensis</name>
    <dbReference type="NCBI Taxonomy" id="454146"/>
    <lineage>
        <taxon>Bacteria</taxon>
        <taxon>Pseudomonadati</taxon>
        <taxon>Verrucomicrobiota</taxon>
        <taxon>Verrucomicrobiia</taxon>
        <taxon>Verrucomicrobiales</taxon>
        <taxon>Verrucomicrobiaceae</taxon>
        <taxon>Roseibacillus</taxon>
    </lineage>
</organism>
<dbReference type="EMBL" id="JAENIO010000004">
    <property type="protein sequence ID" value="MBK1832879.1"/>
    <property type="molecule type" value="Genomic_DNA"/>
</dbReference>
<gene>
    <name evidence="1" type="ORF">JIN78_02295</name>
</gene>
<accession>A0A934VJR5</accession>
<evidence type="ECO:0000313" key="1">
    <source>
        <dbReference type="EMBL" id="MBK1832879.1"/>
    </source>
</evidence>
<comment type="caution">
    <text evidence="1">The sequence shown here is derived from an EMBL/GenBank/DDBJ whole genome shotgun (WGS) entry which is preliminary data.</text>
</comment>
<evidence type="ECO:0000313" key="2">
    <source>
        <dbReference type="Proteomes" id="UP000604083"/>
    </source>
</evidence>
<dbReference type="RefSeq" id="WP_200390314.1">
    <property type="nucleotide sequence ID" value="NZ_JAENIO010000004.1"/>
</dbReference>
<name>A0A934VJR5_9BACT</name>
<protein>
    <submittedName>
        <fullName evidence="1">Uncharacterized protein</fullName>
    </submittedName>
</protein>
<dbReference type="AlphaFoldDB" id="A0A934VJR5"/>
<dbReference type="Proteomes" id="UP000604083">
    <property type="component" value="Unassembled WGS sequence"/>
</dbReference>
<reference evidence="1" key="1">
    <citation type="submission" date="2021-01" db="EMBL/GenBank/DDBJ databases">
        <title>Modified the classification status of verrucomicrobia.</title>
        <authorList>
            <person name="Feng X."/>
        </authorList>
    </citation>
    <scope>NUCLEOTIDE SEQUENCE</scope>
    <source>
        <strain evidence="1">KCTC 12986</strain>
    </source>
</reference>